<dbReference type="SUPFAM" id="SSF158472">
    <property type="entry name" value="HAMP domain-like"/>
    <property type="match status" value="1"/>
</dbReference>
<organism evidence="4">
    <name type="scientific">Desulfobacca acetoxidans</name>
    <dbReference type="NCBI Taxonomy" id="60893"/>
    <lineage>
        <taxon>Bacteria</taxon>
        <taxon>Pseudomonadati</taxon>
        <taxon>Thermodesulfobacteriota</taxon>
        <taxon>Desulfobaccia</taxon>
        <taxon>Desulfobaccales</taxon>
        <taxon>Desulfobaccaceae</taxon>
        <taxon>Desulfobacca</taxon>
    </lineage>
</organism>
<dbReference type="InterPro" id="IPR029787">
    <property type="entry name" value="Nucleotide_cyclase"/>
</dbReference>
<dbReference type="GO" id="GO:0035556">
    <property type="term" value="P:intracellular signal transduction"/>
    <property type="evidence" value="ECO:0007669"/>
    <property type="project" value="InterPro"/>
</dbReference>
<dbReference type="InterPro" id="IPR003660">
    <property type="entry name" value="HAMP_dom"/>
</dbReference>
<dbReference type="PROSITE" id="PS50885">
    <property type="entry name" value="HAMP"/>
    <property type="match status" value="1"/>
</dbReference>
<name>A0A7V6A439_9BACT</name>
<dbReference type="Pfam" id="PF00672">
    <property type="entry name" value="HAMP"/>
    <property type="match status" value="1"/>
</dbReference>
<dbReference type="PROSITE" id="PS50125">
    <property type="entry name" value="GUANYLATE_CYCLASE_2"/>
    <property type="match status" value="1"/>
</dbReference>
<protein>
    <submittedName>
        <fullName evidence="4">HAMP domain-containing protein</fullName>
    </submittedName>
</protein>
<dbReference type="SMART" id="SM00304">
    <property type="entry name" value="HAMP"/>
    <property type="match status" value="1"/>
</dbReference>
<dbReference type="GO" id="GO:0016020">
    <property type="term" value="C:membrane"/>
    <property type="evidence" value="ECO:0007669"/>
    <property type="project" value="InterPro"/>
</dbReference>
<comment type="caution">
    <text evidence="4">The sequence shown here is derived from an EMBL/GenBank/DDBJ whole genome shotgun (WGS) entry which is preliminary data.</text>
</comment>
<dbReference type="InterPro" id="IPR050697">
    <property type="entry name" value="Adenylyl/Guanylyl_Cyclase_3/4"/>
</dbReference>
<keyword evidence="1" id="KW-0812">Transmembrane</keyword>
<evidence type="ECO:0000259" key="2">
    <source>
        <dbReference type="PROSITE" id="PS50125"/>
    </source>
</evidence>
<dbReference type="Pfam" id="PF00211">
    <property type="entry name" value="Guanylate_cyc"/>
    <property type="match status" value="1"/>
</dbReference>
<evidence type="ECO:0000259" key="3">
    <source>
        <dbReference type="PROSITE" id="PS50885"/>
    </source>
</evidence>
<feature type="transmembrane region" description="Helical" evidence="1">
    <location>
        <begin position="252"/>
        <end position="273"/>
    </location>
</feature>
<dbReference type="EMBL" id="DTGR01000133">
    <property type="protein sequence ID" value="HHS29643.1"/>
    <property type="molecule type" value="Genomic_DNA"/>
</dbReference>
<feature type="domain" description="HAMP" evidence="3">
    <location>
        <begin position="274"/>
        <end position="326"/>
    </location>
</feature>
<dbReference type="Gene3D" id="3.30.70.1230">
    <property type="entry name" value="Nucleotide cyclase"/>
    <property type="match status" value="1"/>
</dbReference>
<dbReference type="AlphaFoldDB" id="A0A7V6A439"/>
<dbReference type="GO" id="GO:0006171">
    <property type="term" value="P:cAMP biosynthetic process"/>
    <property type="evidence" value="ECO:0007669"/>
    <property type="project" value="TreeGrafter"/>
</dbReference>
<dbReference type="CDD" id="cd06225">
    <property type="entry name" value="HAMP"/>
    <property type="match status" value="1"/>
</dbReference>
<dbReference type="SUPFAM" id="SSF55073">
    <property type="entry name" value="Nucleotide cyclase"/>
    <property type="match status" value="1"/>
</dbReference>
<dbReference type="SMART" id="SM00044">
    <property type="entry name" value="CYCc"/>
    <property type="match status" value="1"/>
</dbReference>
<proteinExistence type="predicted"/>
<accession>A0A7V6A439</accession>
<reference evidence="4" key="1">
    <citation type="journal article" date="2020" name="mSystems">
        <title>Genome- and Community-Level Interaction Insights into Carbon Utilization and Element Cycling Functions of Hydrothermarchaeota in Hydrothermal Sediment.</title>
        <authorList>
            <person name="Zhou Z."/>
            <person name="Liu Y."/>
            <person name="Xu W."/>
            <person name="Pan J."/>
            <person name="Luo Z.H."/>
            <person name="Li M."/>
        </authorList>
    </citation>
    <scope>NUCLEOTIDE SEQUENCE [LARGE SCALE GENOMIC DNA]</scope>
    <source>
        <strain evidence="4">SpSt-767</strain>
    </source>
</reference>
<dbReference type="Gene3D" id="3.30.450.20">
    <property type="entry name" value="PAS domain"/>
    <property type="match status" value="1"/>
</dbReference>
<dbReference type="CDD" id="cd07302">
    <property type="entry name" value="CHD"/>
    <property type="match status" value="1"/>
</dbReference>
<keyword evidence="1" id="KW-1133">Transmembrane helix</keyword>
<sequence length="539" mass="60095">MLLVIPVTVFLLLMGALGYRFIQGILFKEWRDVAILRLARAAHLMDMRLESQIRWMESFAQAGLDPHGPEIQKWLLQQMKSQPGVTRVTLLEEAGGTMSPTAMPVHSARMAAVQYSSGPAGITVELRGELLDKAGTSVGWLEVDLSYEYLMKEVLKESWMVAQMACLVNDEGRYLAHSNPAMRSRLCLGETKNPLELAMLKDMQKKPFGIIMGEGYFPENVIGYYKLRAAPWAIMLHAKGSRIMAPILQFRLHFLGGLILCLLVILVLLRLGVKPTVTVIKEIAHRAREVAQGQYEEPLPVTRQDEIGLLAQSFNDMVAGLKERDFISNTFGRYMDPEIARELLSHPEAARLGGEKREVVILFADIREFTPLAETLSPEETIHLINHHFSRMIEVIRQHRGIIVDFLGDAILVFFDPLGRSLKPTAHQAVHCAWRMQKAMAAGNVMLPHAPPLFMGIGLHAGKVVVGNIGSESRAKYGIIGSAVNLTHRIQGQARRGEVVISAPVFHQVEDIVKVSRTFKAELKGIAQPVTLYVVEQAK</sequence>
<feature type="domain" description="Guanylate cyclase" evidence="2">
    <location>
        <begin position="360"/>
        <end position="491"/>
    </location>
</feature>
<dbReference type="PANTHER" id="PTHR43081:SF1">
    <property type="entry name" value="ADENYLATE CYCLASE, TERMINAL-DIFFERENTIATION SPECIFIC"/>
    <property type="match status" value="1"/>
</dbReference>
<dbReference type="Gene3D" id="1.10.8.500">
    <property type="entry name" value="HAMP domain in histidine kinase"/>
    <property type="match status" value="1"/>
</dbReference>
<keyword evidence="1" id="KW-0472">Membrane</keyword>
<dbReference type="InterPro" id="IPR001054">
    <property type="entry name" value="A/G_cyclase"/>
</dbReference>
<dbReference type="PANTHER" id="PTHR43081">
    <property type="entry name" value="ADENYLATE CYCLASE, TERMINAL-DIFFERENTIATION SPECIFIC-RELATED"/>
    <property type="match status" value="1"/>
</dbReference>
<dbReference type="GO" id="GO:0004016">
    <property type="term" value="F:adenylate cyclase activity"/>
    <property type="evidence" value="ECO:0007669"/>
    <property type="project" value="UniProtKB-ARBA"/>
</dbReference>
<evidence type="ECO:0000313" key="4">
    <source>
        <dbReference type="EMBL" id="HHS29643.1"/>
    </source>
</evidence>
<evidence type="ECO:0000256" key="1">
    <source>
        <dbReference type="SAM" id="Phobius"/>
    </source>
</evidence>
<gene>
    <name evidence="4" type="ORF">ENV52_08085</name>
</gene>